<evidence type="ECO:0000256" key="1">
    <source>
        <dbReference type="SAM" id="Phobius"/>
    </source>
</evidence>
<evidence type="ECO:0000313" key="3">
    <source>
        <dbReference type="Proteomes" id="UP001190465"/>
    </source>
</evidence>
<reference evidence="2 3" key="1">
    <citation type="submission" date="2023-08" db="EMBL/GenBank/DDBJ databases">
        <authorList>
            <person name="Folkvardsen B D."/>
            <person name="Norman A."/>
        </authorList>
    </citation>
    <scope>NUCLEOTIDE SEQUENCE [LARGE SCALE GENOMIC DNA]</scope>
    <source>
        <strain evidence="2 3">Mu0053</strain>
    </source>
</reference>
<evidence type="ECO:0000313" key="2">
    <source>
        <dbReference type="EMBL" id="CAJ1509145.1"/>
    </source>
</evidence>
<sequence>MTGRTLLPPARVGLALALVAAAMLLWKNMPTKTDTWAPIAVDARVGERVVGRDLAVTVHRVDLVSALTLQQRGQPVRVPATAAWLVFSLTYEPLHNDGRPVLQLVADGRNYQSNLGSFRGPAVAAGTSKRGVAAFELPNIPAAAVFKVANQTRERWGNPLDAPLDSQIALPVDVAALSLHDAADLDALAAG</sequence>
<dbReference type="RefSeq" id="WP_308479406.1">
    <property type="nucleotide sequence ID" value="NZ_OY726397.1"/>
</dbReference>
<dbReference type="Proteomes" id="UP001190465">
    <property type="component" value="Chromosome"/>
</dbReference>
<keyword evidence="1" id="KW-0812">Transmembrane</keyword>
<gene>
    <name evidence="2" type="ORF">MU0053_004086</name>
</gene>
<keyword evidence="1" id="KW-0472">Membrane</keyword>
<keyword evidence="1" id="KW-1133">Transmembrane helix</keyword>
<evidence type="ECO:0008006" key="4">
    <source>
        <dbReference type="Google" id="ProtNLM"/>
    </source>
</evidence>
<accession>A0ABM9M2N7</accession>
<dbReference type="EMBL" id="OY726397">
    <property type="protein sequence ID" value="CAJ1509145.1"/>
    <property type="molecule type" value="Genomic_DNA"/>
</dbReference>
<proteinExistence type="predicted"/>
<keyword evidence="3" id="KW-1185">Reference proteome</keyword>
<name>A0ABM9M2N7_9MYCO</name>
<feature type="transmembrane region" description="Helical" evidence="1">
    <location>
        <begin position="6"/>
        <end position="26"/>
    </location>
</feature>
<organism evidence="2 3">
    <name type="scientific">[Mycobacterium] burgundiense</name>
    <dbReference type="NCBI Taxonomy" id="3064286"/>
    <lineage>
        <taxon>Bacteria</taxon>
        <taxon>Bacillati</taxon>
        <taxon>Actinomycetota</taxon>
        <taxon>Actinomycetes</taxon>
        <taxon>Mycobacteriales</taxon>
        <taxon>Mycobacteriaceae</taxon>
        <taxon>Mycolicibacterium</taxon>
    </lineage>
</organism>
<protein>
    <recommendedName>
        <fullName evidence="4">DUF4352 domain-containing protein</fullName>
    </recommendedName>
</protein>